<evidence type="ECO:0000313" key="2">
    <source>
        <dbReference type="Proteomes" id="UP000193560"/>
    </source>
</evidence>
<reference evidence="1 2" key="1">
    <citation type="submission" date="2016-07" db="EMBL/GenBank/DDBJ databases">
        <title>Pervasive Adenine N6-methylation of Active Genes in Fungi.</title>
        <authorList>
            <consortium name="DOE Joint Genome Institute"/>
            <person name="Mondo S.J."/>
            <person name="Dannebaum R.O."/>
            <person name="Kuo R.C."/>
            <person name="Labutti K."/>
            <person name="Haridas S."/>
            <person name="Kuo A."/>
            <person name="Salamov A."/>
            <person name="Ahrendt S.R."/>
            <person name="Lipzen A."/>
            <person name="Sullivan W."/>
            <person name="Andreopoulos W.B."/>
            <person name="Clum A."/>
            <person name="Lindquist E."/>
            <person name="Daum C."/>
            <person name="Ramamoorthy G.K."/>
            <person name="Gryganskyi A."/>
            <person name="Culley D."/>
            <person name="Magnuson J.K."/>
            <person name="James T.Y."/>
            <person name="O'Malley M.A."/>
            <person name="Stajich J.E."/>
            <person name="Spatafora J.W."/>
            <person name="Visel A."/>
            <person name="Grigoriev I.V."/>
        </authorList>
    </citation>
    <scope>NUCLEOTIDE SEQUENCE [LARGE SCALE GENOMIC DNA]</scope>
    <source>
        <strain evidence="1 2">NRRL 1336</strain>
    </source>
</reference>
<dbReference type="EMBL" id="MCGE01000036">
    <property type="protein sequence ID" value="ORZ07116.1"/>
    <property type="molecule type" value="Genomic_DNA"/>
</dbReference>
<accession>A0A1X2I1D8</accession>
<protein>
    <submittedName>
        <fullName evidence="1">Uncharacterized protein</fullName>
    </submittedName>
</protein>
<evidence type="ECO:0000313" key="1">
    <source>
        <dbReference type="EMBL" id="ORZ07116.1"/>
    </source>
</evidence>
<sequence>MSHAKEALAMTPKFDYMFVERATEEFKFADSSMSSVADEHRDAFMDYANESSF</sequence>
<gene>
    <name evidence="1" type="ORF">BCR42DRAFT_442827</name>
</gene>
<organism evidence="1 2">
    <name type="scientific">Absidia repens</name>
    <dbReference type="NCBI Taxonomy" id="90262"/>
    <lineage>
        <taxon>Eukaryota</taxon>
        <taxon>Fungi</taxon>
        <taxon>Fungi incertae sedis</taxon>
        <taxon>Mucoromycota</taxon>
        <taxon>Mucoromycotina</taxon>
        <taxon>Mucoromycetes</taxon>
        <taxon>Mucorales</taxon>
        <taxon>Cunninghamellaceae</taxon>
        <taxon>Absidia</taxon>
    </lineage>
</organism>
<comment type="caution">
    <text evidence="1">The sequence shown here is derived from an EMBL/GenBank/DDBJ whole genome shotgun (WGS) entry which is preliminary data.</text>
</comment>
<dbReference type="Proteomes" id="UP000193560">
    <property type="component" value="Unassembled WGS sequence"/>
</dbReference>
<dbReference type="AlphaFoldDB" id="A0A1X2I1D8"/>
<keyword evidence="2" id="KW-1185">Reference proteome</keyword>
<proteinExistence type="predicted"/>
<name>A0A1X2I1D8_9FUNG</name>